<feature type="domain" description="Glycosyltransferase RgtA/B/C/D-like" evidence="9">
    <location>
        <begin position="49"/>
        <end position="201"/>
    </location>
</feature>
<keyword evidence="4" id="KW-0808">Transferase</keyword>
<dbReference type="GO" id="GO:0016763">
    <property type="term" value="F:pentosyltransferase activity"/>
    <property type="evidence" value="ECO:0007669"/>
    <property type="project" value="TreeGrafter"/>
</dbReference>
<evidence type="ECO:0000256" key="4">
    <source>
        <dbReference type="ARBA" id="ARBA00022679"/>
    </source>
</evidence>
<keyword evidence="5 8" id="KW-0812">Transmembrane</keyword>
<evidence type="ECO:0000313" key="10">
    <source>
        <dbReference type="EMBL" id="OGE65424.1"/>
    </source>
</evidence>
<dbReference type="PANTHER" id="PTHR33908:SF11">
    <property type="entry name" value="MEMBRANE PROTEIN"/>
    <property type="match status" value="1"/>
</dbReference>
<name>A0A1F5MJ74_9BACT</name>
<feature type="transmembrane region" description="Helical" evidence="8">
    <location>
        <begin position="93"/>
        <end position="112"/>
    </location>
</feature>
<reference evidence="10 11" key="1">
    <citation type="journal article" date="2016" name="Nat. Commun.">
        <title>Thousands of microbial genomes shed light on interconnected biogeochemical processes in an aquifer system.</title>
        <authorList>
            <person name="Anantharaman K."/>
            <person name="Brown C.T."/>
            <person name="Hug L.A."/>
            <person name="Sharon I."/>
            <person name="Castelle C.J."/>
            <person name="Probst A.J."/>
            <person name="Thomas B.C."/>
            <person name="Singh A."/>
            <person name="Wilkins M.J."/>
            <person name="Karaoz U."/>
            <person name="Brodie E.L."/>
            <person name="Williams K.H."/>
            <person name="Hubbard S.S."/>
            <person name="Banfield J.F."/>
        </authorList>
    </citation>
    <scope>NUCLEOTIDE SEQUENCE [LARGE SCALE GENOMIC DNA]</scope>
</reference>
<evidence type="ECO:0000313" key="11">
    <source>
        <dbReference type="Proteomes" id="UP000178017"/>
    </source>
</evidence>
<keyword evidence="3" id="KW-0328">Glycosyltransferase</keyword>
<feature type="transmembrane region" description="Helical" evidence="8">
    <location>
        <begin position="184"/>
        <end position="202"/>
    </location>
</feature>
<evidence type="ECO:0000256" key="3">
    <source>
        <dbReference type="ARBA" id="ARBA00022676"/>
    </source>
</evidence>
<dbReference type="EMBL" id="MFDO01000018">
    <property type="protein sequence ID" value="OGE65424.1"/>
    <property type="molecule type" value="Genomic_DNA"/>
</dbReference>
<dbReference type="PANTHER" id="PTHR33908">
    <property type="entry name" value="MANNOSYLTRANSFERASE YKCB-RELATED"/>
    <property type="match status" value="1"/>
</dbReference>
<organism evidence="10 11">
    <name type="scientific">Candidatus Daviesbacteria bacterium RIFCSPLOWO2_01_FULL_40_24</name>
    <dbReference type="NCBI Taxonomy" id="1797787"/>
    <lineage>
        <taxon>Bacteria</taxon>
        <taxon>Candidatus Daviesiibacteriota</taxon>
    </lineage>
</organism>
<feature type="transmembrane region" description="Helical" evidence="8">
    <location>
        <begin position="149"/>
        <end position="178"/>
    </location>
</feature>
<feature type="transmembrane region" description="Helical" evidence="8">
    <location>
        <begin position="332"/>
        <end position="351"/>
    </location>
</feature>
<dbReference type="AlphaFoldDB" id="A0A1F5MJ74"/>
<dbReference type="Proteomes" id="UP000178017">
    <property type="component" value="Unassembled WGS sequence"/>
</dbReference>
<dbReference type="InterPro" id="IPR050297">
    <property type="entry name" value="LipidA_mod_glycosyltrf_83"/>
</dbReference>
<accession>A0A1F5MJ74</accession>
<comment type="caution">
    <text evidence="10">The sequence shown here is derived from an EMBL/GenBank/DDBJ whole genome shotgun (WGS) entry which is preliminary data.</text>
</comment>
<evidence type="ECO:0000259" key="9">
    <source>
        <dbReference type="Pfam" id="PF13231"/>
    </source>
</evidence>
<dbReference type="InterPro" id="IPR038731">
    <property type="entry name" value="RgtA/B/C-like"/>
</dbReference>
<feature type="transmembrane region" description="Helical" evidence="8">
    <location>
        <begin position="118"/>
        <end position="137"/>
    </location>
</feature>
<dbReference type="GO" id="GO:0009103">
    <property type="term" value="P:lipopolysaccharide biosynthetic process"/>
    <property type="evidence" value="ECO:0007669"/>
    <property type="project" value="UniProtKB-ARBA"/>
</dbReference>
<evidence type="ECO:0000256" key="5">
    <source>
        <dbReference type="ARBA" id="ARBA00022692"/>
    </source>
</evidence>
<keyword evidence="6 8" id="KW-1133">Transmembrane helix</keyword>
<evidence type="ECO:0000256" key="6">
    <source>
        <dbReference type="ARBA" id="ARBA00022989"/>
    </source>
</evidence>
<dbReference type="Pfam" id="PF13231">
    <property type="entry name" value="PMT_2"/>
    <property type="match status" value="1"/>
</dbReference>
<evidence type="ECO:0000256" key="7">
    <source>
        <dbReference type="ARBA" id="ARBA00023136"/>
    </source>
</evidence>
<feature type="transmembrane region" description="Helical" evidence="8">
    <location>
        <begin position="282"/>
        <end position="299"/>
    </location>
</feature>
<evidence type="ECO:0000256" key="8">
    <source>
        <dbReference type="SAM" id="Phobius"/>
    </source>
</evidence>
<protein>
    <recommendedName>
        <fullName evidence="9">Glycosyltransferase RgtA/B/C/D-like domain-containing protein</fullName>
    </recommendedName>
</protein>
<keyword evidence="2" id="KW-1003">Cell membrane</keyword>
<keyword evidence="7 8" id="KW-0472">Membrane</keyword>
<dbReference type="GO" id="GO:0005886">
    <property type="term" value="C:plasma membrane"/>
    <property type="evidence" value="ECO:0007669"/>
    <property type="project" value="UniProtKB-SubCell"/>
</dbReference>
<proteinExistence type="predicted"/>
<evidence type="ECO:0000256" key="2">
    <source>
        <dbReference type="ARBA" id="ARBA00022475"/>
    </source>
</evidence>
<gene>
    <name evidence="10" type="ORF">A3B49_00875</name>
</gene>
<comment type="subcellular location">
    <subcellularLocation>
        <location evidence="1">Cell membrane</location>
        <topology evidence="1">Multi-pass membrane protein</topology>
    </subcellularLocation>
</comment>
<sequence>MIIGIILVVAIIFRLVNINQSLWLDEATQVLLSQKSLYSIFFERTADFHPPLSYVIYHFWMQISQTEIWLRSLSVVFGVLTVYLTYKLALLIFNRWVAITSSLLMAIAPYHIYYSQEIRMYSLAVFLSLLSVYFLVLQLRNGFKMMYKLGFILATATLIYTHYMGLFLIIALLTYLFLQKKESLIKLLTQFLIIILLYIPWLPQLIKQLQGGVNVDSYLPHWREVLTLDLYKAVPLTIFKFSIGRIDFENQTLYIVVAGLVLIIFGYLLIKGILILKDDEKILSFWFIIPIILSLVVSVKTPLFQPFRLLFIIPAFYLILAGGIYQSARFRYLLLLVVIWVSLIGNIFYIFNSRFQREDWRGVSNFLQSRLNNDQIKVLSVWPEPFPPYEWYMNDKSALHMGSDLPYSYSEIDKSLNSVKFKEVYLLEYLQDLSDPNRLTQHWLEKNGYQVKDIEDFRGVGFVYHYVKK</sequence>
<evidence type="ECO:0000256" key="1">
    <source>
        <dbReference type="ARBA" id="ARBA00004651"/>
    </source>
</evidence>
<feature type="transmembrane region" description="Helical" evidence="8">
    <location>
        <begin position="253"/>
        <end position="276"/>
    </location>
</feature>
<feature type="transmembrane region" description="Helical" evidence="8">
    <location>
        <begin position="306"/>
        <end position="326"/>
    </location>
</feature>
<feature type="transmembrane region" description="Helical" evidence="8">
    <location>
        <begin position="68"/>
        <end position="86"/>
    </location>
</feature>